<dbReference type="AlphaFoldDB" id="C1A240"/>
<dbReference type="HOGENOM" id="CLU_2525320_0_0_11"/>
<dbReference type="PATRIC" id="fig|234621.6.peg.4500"/>
<reference evidence="1 2" key="2">
    <citation type="journal article" date="2006" name="Environ. Microbiol.">
        <title>Sequence analysis of three plasmids harboured in Rhodococcus erythropolis strain PR4.</title>
        <authorList>
            <person name="Sekine M."/>
            <person name="Tanikawa S."/>
            <person name="Omata S."/>
            <person name="Saito M."/>
            <person name="Fujisawa T."/>
            <person name="Tsukatani N."/>
            <person name="Tajima T."/>
            <person name="Sekigawa T."/>
            <person name="Kosugi H."/>
            <person name="Matsuo Y."/>
            <person name="Nishiko R."/>
            <person name="Imamura K."/>
            <person name="Ito M."/>
            <person name="Narita H."/>
            <person name="Tago S."/>
            <person name="Fujita N."/>
            <person name="Harayama S."/>
        </authorList>
    </citation>
    <scope>NUCLEOTIDE SEQUENCE [LARGE SCALE GENOMIC DNA]</scope>
    <source>
        <strain evidence="2">PR4 / NBRC 100887</strain>
    </source>
</reference>
<evidence type="ECO:0000313" key="2">
    <source>
        <dbReference type="Proteomes" id="UP000002204"/>
    </source>
</evidence>
<name>C1A240_RHOE4</name>
<gene>
    <name evidence="1" type="ordered locus">RER_39670</name>
</gene>
<protein>
    <submittedName>
        <fullName evidence="1">Uncharacterized protein</fullName>
    </submittedName>
</protein>
<evidence type="ECO:0000313" key="1">
    <source>
        <dbReference type="EMBL" id="BAH34675.1"/>
    </source>
</evidence>
<reference evidence="2" key="1">
    <citation type="submission" date="2005-03" db="EMBL/GenBank/DDBJ databases">
        <title>Comparison of the complete genome sequences of Rhodococcus erythropolis PR4 and Rhodococcus opacus B4.</title>
        <authorList>
            <person name="Takarada H."/>
            <person name="Sekine M."/>
            <person name="Hosoyama A."/>
            <person name="Yamada R."/>
            <person name="Fujisawa T."/>
            <person name="Omata S."/>
            <person name="Shimizu A."/>
            <person name="Tsukatani N."/>
            <person name="Tanikawa S."/>
            <person name="Fujita N."/>
            <person name="Harayama S."/>
        </authorList>
    </citation>
    <scope>NUCLEOTIDE SEQUENCE [LARGE SCALE GENOMIC DNA]</scope>
    <source>
        <strain evidence="2">PR4 / NBRC 100887</strain>
    </source>
</reference>
<dbReference type="KEGG" id="rer:RER_39670"/>
<accession>C1A240</accession>
<dbReference type="Proteomes" id="UP000002204">
    <property type="component" value="Chromosome"/>
</dbReference>
<sequence>MCHIDTEGNMITNAAAATLAGNPVFTSATYVSDSMSVRALLAAELVMTFTDPTPYQEVYFRTAELQGYEVANAWLIGATAHLFL</sequence>
<dbReference type="EMBL" id="AP008957">
    <property type="protein sequence ID" value="BAH34675.1"/>
    <property type="molecule type" value="Genomic_DNA"/>
</dbReference>
<organism evidence="1 2">
    <name type="scientific">Rhodococcus erythropolis (strain PR4 / NBRC 100887)</name>
    <dbReference type="NCBI Taxonomy" id="234621"/>
    <lineage>
        <taxon>Bacteria</taxon>
        <taxon>Bacillati</taxon>
        <taxon>Actinomycetota</taxon>
        <taxon>Actinomycetes</taxon>
        <taxon>Mycobacteriales</taxon>
        <taxon>Nocardiaceae</taxon>
        <taxon>Rhodococcus</taxon>
        <taxon>Rhodococcus erythropolis group</taxon>
    </lineage>
</organism>
<proteinExistence type="predicted"/>